<dbReference type="InterPro" id="IPR036291">
    <property type="entry name" value="NAD(P)-bd_dom_sf"/>
</dbReference>
<accession>A0A0J0XPL2</accession>
<organism evidence="7 8">
    <name type="scientific">Cutaneotrichosporon oleaginosum</name>
    <dbReference type="NCBI Taxonomy" id="879819"/>
    <lineage>
        <taxon>Eukaryota</taxon>
        <taxon>Fungi</taxon>
        <taxon>Dikarya</taxon>
        <taxon>Basidiomycota</taxon>
        <taxon>Agaricomycotina</taxon>
        <taxon>Tremellomycetes</taxon>
        <taxon>Trichosporonales</taxon>
        <taxon>Trichosporonaceae</taxon>
        <taxon>Cutaneotrichosporon</taxon>
    </lineage>
</organism>
<name>A0A0J0XPL2_9TREE</name>
<dbReference type="Gene3D" id="3.40.50.720">
    <property type="entry name" value="NAD(P)-binding Rossmann-like Domain"/>
    <property type="match status" value="1"/>
</dbReference>
<comment type="similarity">
    <text evidence="2">Belongs to the zinc-containing alcohol dehydrogenase family.</text>
</comment>
<dbReference type="Proteomes" id="UP000053611">
    <property type="component" value="Unassembled WGS sequence"/>
</dbReference>
<protein>
    <recommendedName>
        <fullName evidence="6">Alcohol dehydrogenase-like C-terminal domain-containing protein</fullName>
    </recommendedName>
</protein>
<proteinExistence type="inferred from homology"/>
<dbReference type="SUPFAM" id="SSF51735">
    <property type="entry name" value="NAD(P)-binding Rossmann-fold domains"/>
    <property type="match status" value="1"/>
</dbReference>
<dbReference type="AlphaFoldDB" id="A0A0J0XPL2"/>
<evidence type="ECO:0000313" key="8">
    <source>
        <dbReference type="Proteomes" id="UP000053611"/>
    </source>
</evidence>
<dbReference type="InterPro" id="IPR013149">
    <property type="entry name" value="ADH-like_C"/>
</dbReference>
<dbReference type="GO" id="GO:0046872">
    <property type="term" value="F:metal ion binding"/>
    <property type="evidence" value="ECO:0007669"/>
    <property type="project" value="UniProtKB-KW"/>
</dbReference>
<dbReference type="STRING" id="879819.A0A0J0XPL2"/>
<keyword evidence="4" id="KW-0862">Zinc</keyword>
<dbReference type="GO" id="GO:0006062">
    <property type="term" value="P:sorbitol catabolic process"/>
    <property type="evidence" value="ECO:0007669"/>
    <property type="project" value="TreeGrafter"/>
</dbReference>
<evidence type="ECO:0000313" key="7">
    <source>
        <dbReference type="EMBL" id="KLT43055.1"/>
    </source>
</evidence>
<feature type="non-terminal residue" evidence="7">
    <location>
        <position position="223"/>
    </location>
</feature>
<evidence type="ECO:0000256" key="3">
    <source>
        <dbReference type="ARBA" id="ARBA00022723"/>
    </source>
</evidence>
<dbReference type="PANTHER" id="PTHR43161:SF9">
    <property type="entry name" value="SORBITOL DEHYDROGENASE"/>
    <property type="match status" value="1"/>
</dbReference>
<reference evidence="7 8" key="1">
    <citation type="submission" date="2015-03" db="EMBL/GenBank/DDBJ databases">
        <title>Genomics and transcriptomics of the oil-accumulating basidiomycete yeast T. oleaginosus allow insights into substrate utilization and the diverse evolutionary trajectories of mating systems in fungi.</title>
        <authorList>
            <consortium name="DOE Joint Genome Institute"/>
            <person name="Kourist R."/>
            <person name="Kracht O."/>
            <person name="Bracharz F."/>
            <person name="Lipzen A."/>
            <person name="Nolan M."/>
            <person name="Ohm R."/>
            <person name="Grigoriev I."/>
            <person name="Sun S."/>
            <person name="Heitman J."/>
            <person name="Bruck T."/>
            <person name="Nowrousian M."/>
        </authorList>
    </citation>
    <scope>NUCLEOTIDE SEQUENCE [LARGE SCALE GENOMIC DNA]</scope>
    <source>
        <strain evidence="7 8">IBC0246</strain>
    </source>
</reference>
<feature type="domain" description="Alcohol dehydrogenase-like C-terminal" evidence="6">
    <location>
        <begin position="58"/>
        <end position="194"/>
    </location>
</feature>
<evidence type="ECO:0000256" key="1">
    <source>
        <dbReference type="ARBA" id="ARBA00001947"/>
    </source>
</evidence>
<gene>
    <name evidence="7" type="ORF">CC85DRAFT_224442</name>
</gene>
<keyword evidence="3" id="KW-0479">Metal-binding</keyword>
<keyword evidence="5" id="KW-0560">Oxidoreductase</keyword>
<dbReference type="EMBL" id="KQ087199">
    <property type="protein sequence ID" value="KLT43055.1"/>
    <property type="molecule type" value="Genomic_DNA"/>
</dbReference>
<dbReference type="Gene3D" id="3.90.180.10">
    <property type="entry name" value="Medium-chain alcohol dehydrogenases, catalytic domain"/>
    <property type="match status" value="1"/>
</dbReference>
<keyword evidence="8" id="KW-1185">Reference proteome</keyword>
<sequence length="223" mass="23597">DGTLCQYYACPATSCVPLPPNLSWPEAGCIQPLAIAVQIARRAGQLAHAAVGVMGCGPLGLLCMAVAKSYGAREIIGIDRVPGRVAFARKYAATHSAVNPEKDMMAETDGQRVAHLPKWGVQHGLDVVIDVTGAEPCMQLAVALLRPGGTLILAGMGRPLTRFPTLEVASKELNVIGSLRYTSRCYEDGIHLVERGLVNLAPIVTKTVPLCKAEDAFKAARNG</sequence>
<dbReference type="GO" id="GO:0003939">
    <property type="term" value="F:L-iditol 2-dehydrogenase (NAD+) activity"/>
    <property type="evidence" value="ECO:0007669"/>
    <property type="project" value="TreeGrafter"/>
</dbReference>
<evidence type="ECO:0000256" key="5">
    <source>
        <dbReference type="ARBA" id="ARBA00023002"/>
    </source>
</evidence>
<evidence type="ECO:0000259" key="6">
    <source>
        <dbReference type="Pfam" id="PF00107"/>
    </source>
</evidence>
<dbReference type="Pfam" id="PF00107">
    <property type="entry name" value="ADH_zinc_N"/>
    <property type="match status" value="1"/>
</dbReference>
<feature type="non-terminal residue" evidence="7">
    <location>
        <position position="1"/>
    </location>
</feature>
<comment type="cofactor">
    <cofactor evidence="1">
        <name>Zn(2+)</name>
        <dbReference type="ChEBI" id="CHEBI:29105"/>
    </cofactor>
</comment>
<evidence type="ECO:0000256" key="4">
    <source>
        <dbReference type="ARBA" id="ARBA00022833"/>
    </source>
</evidence>
<dbReference type="PANTHER" id="PTHR43161">
    <property type="entry name" value="SORBITOL DEHYDROGENASE"/>
    <property type="match status" value="1"/>
</dbReference>
<dbReference type="OrthoDB" id="1879366at2759"/>
<evidence type="ECO:0000256" key="2">
    <source>
        <dbReference type="ARBA" id="ARBA00008072"/>
    </source>
</evidence>